<evidence type="ECO:0000259" key="21">
    <source>
        <dbReference type="PROSITE" id="PS51007"/>
    </source>
</evidence>
<dbReference type="InterPro" id="IPR038414">
    <property type="entry name" value="CcoP_N_sf"/>
</dbReference>
<dbReference type="GO" id="GO:0016491">
    <property type="term" value="F:oxidoreductase activity"/>
    <property type="evidence" value="ECO:0007669"/>
    <property type="project" value="UniProtKB-KW"/>
</dbReference>
<dbReference type="SUPFAM" id="SSF46626">
    <property type="entry name" value="Cytochrome c"/>
    <property type="match status" value="2"/>
</dbReference>
<reference evidence="22 23" key="1">
    <citation type="submission" date="2018-07" db="EMBL/GenBank/DDBJ databases">
        <title>Whole genome Sequencing of Pseudoxanthomonas gei KCTC 32298 (T).</title>
        <authorList>
            <person name="Kumar S."/>
            <person name="Bansal K."/>
            <person name="Kaur A."/>
            <person name="Patil P."/>
            <person name="Sharma S."/>
            <person name="Patil P.B."/>
        </authorList>
    </citation>
    <scope>NUCLEOTIDE SEQUENCE [LARGE SCALE GENOMIC DNA]</scope>
    <source>
        <strain evidence="22 23">KCTC 32298</strain>
    </source>
</reference>
<keyword evidence="9 20" id="KW-0812">Transmembrane</keyword>
<dbReference type="NCBIfam" id="TIGR00782">
    <property type="entry name" value="ccoP"/>
    <property type="match status" value="1"/>
</dbReference>
<dbReference type="PROSITE" id="PS51007">
    <property type="entry name" value="CYTC"/>
    <property type="match status" value="2"/>
</dbReference>
<evidence type="ECO:0000256" key="17">
    <source>
        <dbReference type="ARBA" id="ARBA00023065"/>
    </source>
</evidence>
<evidence type="ECO:0000256" key="6">
    <source>
        <dbReference type="ARBA" id="ARBA00022519"/>
    </source>
</evidence>
<comment type="subunit">
    <text evidence="19">Component of the cbb3-type cytochrome c oxidase.</text>
</comment>
<feature type="transmembrane region" description="Helical" evidence="20">
    <location>
        <begin position="6"/>
        <end position="26"/>
    </location>
</feature>
<evidence type="ECO:0000256" key="18">
    <source>
        <dbReference type="ARBA" id="ARBA00023136"/>
    </source>
</evidence>
<evidence type="ECO:0000256" key="13">
    <source>
        <dbReference type="ARBA" id="ARBA00022982"/>
    </source>
</evidence>
<sequence>MSTAWSWFVIALSALNILGLVWLLWYTARRRPGDPKPEETSHYWDGDITEYNKPMPRWWIQGFYLTIVFAIAYVAWYGGMGHYAGYSGWTSQKEHEIDKAASDANLAETFRPYDGQPIDRLAAEPEARKLGASIFANTCATCHGSSAQGAIGYPNLTDDIWHWGGEPQTILQTVLDGREGVMPEWGPVLTSMGGDNAIDYTVAYVRALGTPGQSLQNDYLASQGKKLYDGVCVACHGVEGKGNRELGAPDLTDRYWLYGSSKEALRQSIAKGRHGVMPAHRAMLGETRARLVAAYVWSLSNPPGGKKPVPASAPAGSAH</sequence>
<keyword evidence="17 19" id="KW-0406">Ion transport</keyword>
<dbReference type="Gene3D" id="6.10.280.130">
    <property type="match status" value="1"/>
</dbReference>
<dbReference type="InterPro" id="IPR036909">
    <property type="entry name" value="Cyt_c-like_dom_sf"/>
</dbReference>
<comment type="cofactor">
    <cofactor evidence="19">
        <name>heme c</name>
        <dbReference type="ChEBI" id="CHEBI:61717"/>
    </cofactor>
    <text evidence="19">Binds 2 heme C groups per subunit.</text>
</comment>
<dbReference type="PIRSF" id="PIRSF000006">
    <property type="entry name" value="Cbb3-Cox_fixP"/>
    <property type="match status" value="1"/>
</dbReference>
<keyword evidence="11" id="KW-0677">Repeat</keyword>
<evidence type="ECO:0000313" key="23">
    <source>
        <dbReference type="Proteomes" id="UP001429354"/>
    </source>
</evidence>
<evidence type="ECO:0000256" key="3">
    <source>
        <dbReference type="ARBA" id="ARBA00006113"/>
    </source>
</evidence>
<dbReference type="EMBL" id="QOVG01000001">
    <property type="protein sequence ID" value="NDK37415.1"/>
    <property type="molecule type" value="Genomic_DNA"/>
</dbReference>
<dbReference type="InterPro" id="IPR032858">
    <property type="entry name" value="CcoP_N"/>
</dbReference>
<name>A0ABX0A7B3_9GAMM</name>
<dbReference type="PANTHER" id="PTHR33751:SF1">
    <property type="entry name" value="CBB3-TYPE CYTOCHROME C OXIDASE SUBUNIT FIXP"/>
    <property type="match status" value="1"/>
</dbReference>
<protein>
    <recommendedName>
        <fullName evidence="19">Cbb3-type cytochrome c oxidase subunit</fullName>
    </recommendedName>
</protein>
<keyword evidence="18 19" id="KW-0472">Membrane</keyword>
<proteinExistence type="inferred from homology"/>
<comment type="pathway">
    <text evidence="2 19">Energy metabolism; oxidative phosphorylation.</text>
</comment>
<gene>
    <name evidence="22" type="primary">ccoP</name>
    <name evidence="22" type="ORF">DT603_00955</name>
</gene>
<accession>A0ABX0A7B3</accession>
<dbReference type="Proteomes" id="UP001429354">
    <property type="component" value="Unassembled WGS sequence"/>
</dbReference>
<evidence type="ECO:0000256" key="7">
    <source>
        <dbReference type="ARBA" id="ARBA00022617"/>
    </source>
</evidence>
<feature type="domain" description="Cytochrome c" evidence="21">
    <location>
        <begin position="126"/>
        <end position="209"/>
    </location>
</feature>
<evidence type="ECO:0000256" key="16">
    <source>
        <dbReference type="ARBA" id="ARBA00023004"/>
    </source>
</evidence>
<feature type="domain" description="Cytochrome c" evidence="21">
    <location>
        <begin position="219"/>
        <end position="300"/>
    </location>
</feature>
<evidence type="ECO:0000256" key="4">
    <source>
        <dbReference type="ARBA" id="ARBA00022448"/>
    </source>
</evidence>
<keyword evidence="5 19" id="KW-1003">Cell membrane</keyword>
<dbReference type="InterPro" id="IPR009056">
    <property type="entry name" value="Cyt_c-like_dom"/>
</dbReference>
<keyword evidence="14 20" id="KW-1133">Transmembrane helix</keyword>
<keyword evidence="4 19" id="KW-0813">Transport</keyword>
<keyword evidence="10 19" id="KW-0479">Metal-binding</keyword>
<dbReference type="InterPro" id="IPR050597">
    <property type="entry name" value="Cytochrome_c_Oxidase_Subunit"/>
</dbReference>
<evidence type="ECO:0000256" key="1">
    <source>
        <dbReference type="ARBA" id="ARBA00004533"/>
    </source>
</evidence>
<comment type="subcellular location">
    <subcellularLocation>
        <location evidence="1 19">Cell inner membrane</location>
    </subcellularLocation>
</comment>
<evidence type="ECO:0000256" key="20">
    <source>
        <dbReference type="SAM" id="Phobius"/>
    </source>
</evidence>
<dbReference type="Pfam" id="PF13442">
    <property type="entry name" value="Cytochrome_CBB3"/>
    <property type="match status" value="2"/>
</dbReference>
<keyword evidence="12 19" id="KW-0375">Hydrogen ion transport</keyword>
<dbReference type="Gene3D" id="1.10.760.10">
    <property type="entry name" value="Cytochrome c-like domain"/>
    <property type="match status" value="2"/>
</dbReference>
<keyword evidence="23" id="KW-1185">Reference proteome</keyword>
<dbReference type="Pfam" id="PF14715">
    <property type="entry name" value="FixP_N"/>
    <property type="match status" value="1"/>
</dbReference>
<feature type="transmembrane region" description="Helical" evidence="20">
    <location>
        <begin position="58"/>
        <end position="78"/>
    </location>
</feature>
<evidence type="ECO:0000256" key="9">
    <source>
        <dbReference type="ARBA" id="ARBA00022692"/>
    </source>
</evidence>
<keyword evidence="6 19" id="KW-0997">Cell inner membrane</keyword>
<keyword evidence="8 19" id="KW-0679">Respiratory chain</keyword>
<comment type="function">
    <text evidence="19">C-type cytochrome. Part of the cbb3-type cytochrome c oxidase complex.</text>
</comment>
<dbReference type="PANTHER" id="PTHR33751">
    <property type="entry name" value="CBB3-TYPE CYTOCHROME C OXIDASE SUBUNIT FIXP"/>
    <property type="match status" value="1"/>
</dbReference>
<evidence type="ECO:0000256" key="15">
    <source>
        <dbReference type="ARBA" id="ARBA00023002"/>
    </source>
</evidence>
<dbReference type="InterPro" id="IPR004678">
    <property type="entry name" value="Cyt_c_oxidase_cbb3_su3"/>
</dbReference>
<evidence type="ECO:0000313" key="22">
    <source>
        <dbReference type="EMBL" id="NDK37415.1"/>
    </source>
</evidence>
<evidence type="ECO:0000256" key="2">
    <source>
        <dbReference type="ARBA" id="ARBA00004673"/>
    </source>
</evidence>
<evidence type="ECO:0000256" key="14">
    <source>
        <dbReference type="ARBA" id="ARBA00022989"/>
    </source>
</evidence>
<evidence type="ECO:0000256" key="10">
    <source>
        <dbReference type="ARBA" id="ARBA00022723"/>
    </source>
</evidence>
<keyword evidence="13 19" id="KW-0249">Electron transport</keyword>
<evidence type="ECO:0000256" key="5">
    <source>
        <dbReference type="ARBA" id="ARBA00022475"/>
    </source>
</evidence>
<keyword evidence="15 19" id="KW-0560">Oxidoreductase</keyword>
<keyword evidence="7 19" id="KW-0349">Heme</keyword>
<evidence type="ECO:0000256" key="11">
    <source>
        <dbReference type="ARBA" id="ARBA00022737"/>
    </source>
</evidence>
<comment type="caution">
    <text evidence="22">The sequence shown here is derived from an EMBL/GenBank/DDBJ whole genome shotgun (WGS) entry which is preliminary data.</text>
</comment>
<evidence type="ECO:0000256" key="12">
    <source>
        <dbReference type="ARBA" id="ARBA00022781"/>
    </source>
</evidence>
<organism evidence="22 23">
    <name type="scientific">Pseudoxanthomonas gei</name>
    <dbReference type="NCBI Taxonomy" id="1383030"/>
    <lineage>
        <taxon>Bacteria</taxon>
        <taxon>Pseudomonadati</taxon>
        <taxon>Pseudomonadota</taxon>
        <taxon>Gammaproteobacteria</taxon>
        <taxon>Lysobacterales</taxon>
        <taxon>Lysobacteraceae</taxon>
        <taxon>Pseudoxanthomonas</taxon>
    </lineage>
</organism>
<comment type="similarity">
    <text evidence="3 19">Belongs to the CcoP / FixP family.</text>
</comment>
<evidence type="ECO:0000256" key="8">
    <source>
        <dbReference type="ARBA" id="ARBA00022660"/>
    </source>
</evidence>
<keyword evidence="16 19" id="KW-0408">Iron</keyword>
<evidence type="ECO:0000256" key="19">
    <source>
        <dbReference type="PIRNR" id="PIRNR000006"/>
    </source>
</evidence>